<feature type="transmembrane region" description="Helical" evidence="4">
    <location>
        <begin position="376"/>
        <end position="394"/>
    </location>
</feature>
<reference evidence="7 8" key="1">
    <citation type="submission" date="2018-07" db="EMBL/GenBank/DDBJ databases">
        <title>Parabacteroides acidifaciens nov. sp., isolated from human feces.</title>
        <authorList>
            <person name="Wang Y.J."/>
        </authorList>
    </citation>
    <scope>NUCLEOTIDE SEQUENCE [LARGE SCALE GENOMIC DNA]</scope>
    <source>
        <strain evidence="7 8">426-9</strain>
    </source>
</reference>
<name>A0A3D8H9W5_9BACT</name>
<feature type="transmembrane region" description="Helical" evidence="4">
    <location>
        <begin position="220"/>
        <end position="239"/>
    </location>
</feature>
<dbReference type="PROSITE" id="PS50850">
    <property type="entry name" value="MFS"/>
    <property type="match status" value="1"/>
</dbReference>
<dbReference type="InterPro" id="IPR011701">
    <property type="entry name" value="MFS"/>
</dbReference>
<evidence type="ECO:0000256" key="4">
    <source>
        <dbReference type="SAM" id="Phobius"/>
    </source>
</evidence>
<dbReference type="Proteomes" id="UP000629596">
    <property type="component" value="Unassembled WGS sequence"/>
</dbReference>
<dbReference type="RefSeq" id="WP_115500966.1">
    <property type="nucleotide sequence ID" value="NZ_JACRTI010000060.1"/>
</dbReference>
<dbReference type="GO" id="GO:0005886">
    <property type="term" value="C:plasma membrane"/>
    <property type="evidence" value="ECO:0007669"/>
    <property type="project" value="TreeGrafter"/>
</dbReference>
<dbReference type="AlphaFoldDB" id="A0A3D8H9W5"/>
<feature type="transmembrane region" description="Helical" evidence="4">
    <location>
        <begin position="343"/>
        <end position="364"/>
    </location>
</feature>
<evidence type="ECO:0000256" key="2">
    <source>
        <dbReference type="ARBA" id="ARBA00022989"/>
    </source>
</evidence>
<organism evidence="7 8">
    <name type="scientific">Parabacteroides acidifaciens</name>
    <dbReference type="NCBI Taxonomy" id="2290935"/>
    <lineage>
        <taxon>Bacteria</taxon>
        <taxon>Pseudomonadati</taxon>
        <taxon>Bacteroidota</taxon>
        <taxon>Bacteroidia</taxon>
        <taxon>Bacteroidales</taxon>
        <taxon>Tannerellaceae</taxon>
        <taxon>Parabacteroides</taxon>
    </lineage>
</organism>
<dbReference type="Gene3D" id="1.20.1250.20">
    <property type="entry name" value="MFS general substrate transporter like domains"/>
    <property type="match status" value="2"/>
</dbReference>
<dbReference type="PANTHER" id="PTHR43129:SF1">
    <property type="entry name" value="FOSMIDOMYCIN RESISTANCE PROTEIN"/>
    <property type="match status" value="1"/>
</dbReference>
<dbReference type="SUPFAM" id="SSF103473">
    <property type="entry name" value="MFS general substrate transporter"/>
    <property type="match status" value="1"/>
</dbReference>
<comment type="caution">
    <text evidence="7">The sequence shown here is derived from an EMBL/GenBank/DDBJ whole genome shotgun (WGS) entry which is preliminary data.</text>
</comment>
<dbReference type="EMBL" id="JACRTI010000060">
    <property type="protein sequence ID" value="MBC8603476.1"/>
    <property type="molecule type" value="Genomic_DNA"/>
</dbReference>
<keyword evidence="3 4" id="KW-0472">Membrane</keyword>
<evidence type="ECO:0000313" key="7">
    <source>
        <dbReference type="EMBL" id="RDU47795.1"/>
    </source>
</evidence>
<dbReference type="Pfam" id="PF07690">
    <property type="entry name" value="MFS_1"/>
    <property type="match status" value="1"/>
</dbReference>
<evidence type="ECO:0000313" key="6">
    <source>
        <dbReference type="EMBL" id="MBC8603476.1"/>
    </source>
</evidence>
<sequence>MEQNRVQSTTGITFRVLVALSICHCFNDTLQSVISAVYPLFKEDLGLSFAQIGLITLVYQSAASVCQPLTGLFFDRWPSAWSLPTGMSFTLVGLLSLAFANTLSVVLCSVALVGIGSSVFHPEASRLTSLASGGKRGLAQSLFQVGGNLGGSLGPLLAAVLVAPYGRRHIALFSILAFVAIMVMIPIGHWYKRLLLRMKREEGGAAHTHIQMPLPMGKTIFSISILLVLIFSKYIYMASLNSYYTFYLIHKFGVSVQASQLYLFVFLIATAIGTLMGGPIGDKVGRKYVIWASILGAAPFSLIMPHVDNLFLTAVLSFCVGLTLSSAFPAILVYAQELLPYKLGLISGLFFGFAFGVAGIASAVLGNLADHYGIEAVYNVCGYMPLIGLVTWFLPDLKRKR</sequence>
<dbReference type="CDD" id="cd17478">
    <property type="entry name" value="MFS_FsR"/>
    <property type="match status" value="1"/>
</dbReference>
<feature type="transmembrane region" description="Helical" evidence="4">
    <location>
        <begin position="94"/>
        <end position="120"/>
    </location>
</feature>
<evidence type="ECO:0000256" key="3">
    <source>
        <dbReference type="ARBA" id="ARBA00023136"/>
    </source>
</evidence>
<accession>A0A3D8H9W5</accession>
<dbReference type="EMBL" id="QREV01000060">
    <property type="protein sequence ID" value="RDU47795.1"/>
    <property type="molecule type" value="Genomic_DNA"/>
</dbReference>
<keyword evidence="9" id="KW-1185">Reference proteome</keyword>
<evidence type="ECO:0000259" key="5">
    <source>
        <dbReference type="PROSITE" id="PS50850"/>
    </source>
</evidence>
<protein>
    <submittedName>
        <fullName evidence="7">MFS transporter</fullName>
    </submittedName>
</protein>
<feature type="transmembrane region" description="Helical" evidence="4">
    <location>
        <begin position="52"/>
        <end position="74"/>
    </location>
</feature>
<proteinExistence type="predicted"/>
<feature type="transmembrane region" description="Helical" evidence="4">
    <location>
        <begin position="141"/>
        <end position="163"/>
    </location>
</feature>
<reference evidence="6 9" key="2">
    <citation type="submission" date="2020-08" db="EMBL/GenBank/DDBJ databases">
        <title>Genome public.</title>
        <authorList>
            <person name="Liu C."/>
            <person name="Sun Q."/>
        </authorList>
    </citation>
    <scope>NUCLEOTIDE SEQUENCE [LARGE SCALE GENOMIC DNA]</scope>
    <source>
        <strain evidence="6 9">426_9</strain>
    </source>
</reference>
<gene>
    <name evidence="7" type="ORF">DWU89_17740</name>
    <name evidence="6" type="ORF">H8784_17340</name>
</gene>
<dbReference type="GO" id="GO:0022857">
    <property type="term" value="F:transmembrane transporter activity"/>
    <property type="evidence" value="ECO:0007669"/>
    <property type="project" value="InterPro"/>
</dbReference>
<feature type="transmembrane region" description="Helical" evidence="4">
    <location>
        <begin position="310"/>
        <end position="334"/>
    </location>
</feature>
<keyword evidence="2 4" id="KW-1133">Transmembrane helix</keyword>
<feature type="transmembrane region" description="Helical" evidence="4">
    <location>
        <begin position="169"/>
        <end position="191"/>
    </location>
</feature>
<evidence type="ECO:0000313" key="9">
    <source>
        <dbReference type="Proteomes" id="UP000629596"/>
    </source>
</evidence>
<dbReference type="Proteomes" id="UP000256321">
    <property type="component" value="Unassembled WGS sequence"/>
</dbReference>
<evidence type="ECO:0000313" key="8">
    <source>
        <dbReference type="Proteomes" id="UP000256321"/>
    </source>
</evidence>
<dbReference type="PANTHER" id="PTHR43129">
    <property type="entry name" value="FOSMIDOMYCIN RESISTANCE PROTEIN"/>
    <property type="match status" value="1"/>
</dbReference>
<feature type="transmembrane region" description="Helical" evidence="4">
    <location>
        <begin position="288"/>
        <end position="304"/>
    </location>
</feature>
<evidence type="ECO:0000256" key="1">
    <source>
        <dbReference type="ARBA" id="ARBA00022692"/>
    </source>
</evidence>
<dbReference type="InterPro" id="IPR036259">
    <property type="entry name" value="MFS_trans_sf"/>
</dbReference>
<keyword evidence="1 4" id="KW-0812">Transmembrane</keyword>
<dbReference type="InterPro" id="IPR020846">
    <property type="entry name" value="MFS_dom"/>
</dbReference>
<feature type="domain" description="Major facilitator superfamily (MFS) profile" evidence="5">
    <location>
        <begin position="16"/>
        <end position="400"/>
    </location>
</feature>
<feature type="transmembrane region" description="Helical" evidence="4">
    <location>
        <begin position="259"/>
        <end position="276"/>
    </location>
</feature>